<organism evidence="1 2">
    <name type="scientific">Almyronema epifaneia S1</name>
    <dbReference type="NCBI Taxonomy" id="2991925"/>
    <lineage>
        <taxon>Bacteria</taxon>
        <taxon>Bacillati</taxon>
        <taxon>Cyanobacteriota</taxon>
        <taxon>Cyanophyceae</taxon>
        <taxon>Nodosilineales</taxon>
        <taxon>Nodosilineaceae</taxon>
        <taxon>Almyronema</taxon>
        <taxon>Almyronema epifaneia</taxon>
    </lineage>
</organism>
<comment type="caution">
    <text evidence="1">The sequence shown here is derived from an EMBL/GenBank/DDBJ whole genome shotgun (WGS) entry which is preliminary data.</text>
</comment>
<reference evidence="1 2" key="1">
    <citation type="submission" date="2024-10" db="EMBL/GenBank/DDBJ databases">
        <authorList>
            <person name="Ratan Roy A."/>
            <person name="Morales Sandoval P.H."/>
            <person name="De Los Santos Villalobos S."/>
            <person name="Chakraborty S."/>
            <person name="Mukherjee J."/>
        </authorList>
    </citation>
    <scope>NUCLEOTIDE SEQUENCE [LARGE SCALE GENOMIC DNA]</scope>
    <source>
        <strain evidence="1 2">S1</strain>
    </source>
</reference>
<protein>
    <submittedName>
        <fullName evidence="1">Uncharacterized protein</fullName>
    </submittedName>
</protein>
<keyword evidence="2" id="KW-1185">Reference proteome</keyword>
<evidence type="ECO:0000313" key="1">
    <source>
        <dbReference type="EMBL" id="MFE4108462.1"/>
    </source>
</evidence>
<gene>
    <name evidence="1" type="ORF">ACFVKH_19455</name>
</gene>
<sequence length="271" mass="29682">MGHTRLGKVPKTQKWTAVVSLIAGSDASGGGGGGGVLLADDIQAVSQQTLDAAQEGLKKAIDDLGLRYTFYLLTQLVLAARTEDWVSDLDALGIQLTEDATVFDLTSELQNAIDVYIETYAFPTDVSEIAQQAAGEAISELAGTEQIALFSSSREELQRAIRGLSTKKGFSKLGQIFFGRFMSRFLNFYLSRITAANSDSDRLKQIGDISRFNDSLRRHCEQSAQIVHDFCGQWYSKTEFEKGIDLSNTSGFMAVAIRKLQDELMQQGGEL</sequence>
<accession>A0ABW6IKU4</accession>
<dbReference type="RefSeq" id="WP_377968092.1">
    <property type="nucleotide sequence ID" value="NZ_JBHZOL010000111.1"/>
</dbReference>
<dbReference type="EMBL" id="JBHZOL010000111">
    <property type="protein sequence ID" value="MFE4108462.1"/>
    <property type="molecule type" value="Genomic_DNA"/>
</dbReference>
<name>A0ABW6IKU4_9CYAN</name>
<dbReference type="Proteomes" id="UP001600165">
    <property type="component" value="Unassembled WGS sequence"/>
</dbReference>
<proteinExistence type="predicted"/>
<evidence type="ECO:0000313" key="2">
    <source>
        <dbReference type="Proteomes" id="UP001600165"/>
    </source>
</evidence>